<feature type="transmembrane region" description="Helical" evidence="10">
    <location>
        <begin position="58"/>
        <end position="76"/>
    </location>
</feature>
<dbReference type="GO" id="GO:0005886">
    <property type="term" value="C:plasma membrane"/>
    <property type="evidence" value="ECO:0007669"/>
    <property type="project" value="UniProtKB-SubCell"/>
</dbReference>
<evidence type="ECO:0000256" key="10">
    <source>
        <dbReference type="RuleBase" id="RU363047"/>
    </source>
</evidence>
<organism evidence="12 13">
    <name type="scientific">Varanus komodoensis</name>
    <name type="common">Komodo dragon</name>
    <dbReference type="NCBI Taxonomy" id="61221"/>
    <lineage>
        <taxon>Eukaryota</taxon>
        <taxon>Metazoa</taxon>
        <taxon>Chordata</taxon>
        <taxon>Craniata</taxon>
        <taxon>Vertebrata</taxon>
        <taxon>Euteleostomi</taxon>
        <taxon>Lepidosauria</taxon>
        <taxon>Squamata</taxon>
        <taxon>Bifurcata</taxon>
        <taxon>Unidentata</taxon>
        <taxon>Episquamata</taxon>
        <taxon>Toxicofera</taxon>
        <taxon>Anguimorpha</taxon>
        <taxon>Paleoanguimorpha</taxon>
        <taxon>Varanoidea</taxon>
        <taxon>Varanidae</taxon>
        <taxon>Varanus</taxon>
    </lineage>
</organism>
<dbReference type="InterPro" id="IPR017452">
    <property type="entry name" value="GPCR_Rhodpsn_7TM"/>
</dbReference>
<keyword evidence="6 10" id="KW-1133">Transmembrane helix</keyword>
<dbReference type="Gene3D" id="1.20.1070.10">
    <property type="entry name" value="Rhodopsin 7-helix transmembrane proteins"/>
    <property type="match status" value="1"/>
</dbReference>
<evidence type="ECO:0000256" key="8">
    <source>
        <dbReference type="ARBA" id="ARBA00023224"/>
    </source>
</evidence>
<dbReference type="InterPro" id="IPR000276">
    <property type="entry name" value="GPCR_Rhodpsn"/>
</dbReference>
<keyword evidence="9" id="KW-0297">G-protein coupled receptor</keyword>
<feature type="transmembrane region" description="Helical" evidence="10">
    <location>
        <begin position="139"/>
        <end position="162"/>
    </location>
</feature>
<dbReference type="AlphaFoldDB" id="A0A8D2ITM4"/>
<keyword evidence="7 10" id="KW-0472">Membrane</keyword>
<dbReference type="SUPFAM" id="SSF81321">
    <property type="entry name" value="Family A G protein-coupled receptor-like"/>
    <property type="match status" value="1"/>
</dbReference>
<dbReference type="Proteomes" id="UP000694545">
    <property type="component" value="Unplaced"/>
</dbReference>
<gene>
    <name evidence="12" type="primary">LOC123033352</name>
</gene>
<evidence type="ECO:0000313" key="13">
    <source>
        <dbReference type="Proteomes" id="UP000694545"/>
    </source>
</evidence>
<dbReference type="PROSITE" id="PS50262">
    <property type="entry name" value="G_PROTEIN_RECEP_F1_2"/>
    <property type="match status" value="1"/>
</dbReference>
<feature type="transmembrane region" description="Helical" evidence="10">
    <location>
        <begin position="239"/>
        <end position="259"/>
    </location>
</feature>
<evidence type="ECO:0000256" key="6">
    <source>
        <dbReference type="ARBA" id="ARBA00022989"/>
    </source>
</evidence>
<name>A0A8D2ITM4_VARKO</name>
<feature type="transmembrane region" description="Helical" evidence="10">
    <location>
        <begin position="195"/>
        <end position="219"/>
    </location>
</feature>
<comment type="similarity">
    <text evidence="9">Belongs to the G-protein coupled receptor 1 family.</text>
</comment>
<feature type="transmembrane region" description="Helical" evidence="10">
    <location>
        <begin position="23"/>
        <end position="46"/>
    </location>
</feature>
<feature type="transmembrane region" description="Helical" evidence="10">
    <location>
        <begin position="271"/>
        <end position="290"/>
    </location>
</feature>
<dbReference type="PRINTS" id="PR00245">
    <property type="entry name" value="OLFACTORYR"/>
</dbReference>
<dbReference type="PANTHER" id="PTHR26453">
    <property type="entry name" value="OLFACTORY RECEPTOR"/>
    <property type="match status" value="1"/>
</dbReference>
<evidence type="ECO:0000256" key="3">
    <source>
        <dbReference type="ARBA" id="ARBA00022606"/>
    </source>
</evidence>
<dbReference type="Ensembl" id="ENSVKKT00000002291.1">
    <property type="protein sequence ID" value="ENSVKKP00000002222.1"/>
    <property type="gene ID" value="ENSVKKG00000001802.1"/>
</dbReference>
<sequence>MTWANNTGVTEFILLGFSGHLQLLLFVVFLAVYITTALGNILIIFLTSTDPALQIPMYFLLRNLSLVDICLALVILPKMLVNLLSEHKGISFLGCVMQMFFFLFLGGSECFLLAAMAYDRYVAICNPLRYTVIMKKGMCVQLTLFSWCSGVVVGTVQTTWVFSFPFCGPNKVDHFFCDSPPVLKLACADTYLFEIYAVTGTILIVLFPFMLIVVSYVCILRTILKIPSAQGRHKAFSTCTSHIVVVILFYGTAGLTYFQPKSSYSPELKKLLSLSYTVFTPMLNPIVYSLRNKEVRGATMPFHKWVNTL</sequence>
<reference evidence="12" key="2">
    <citation type="submission" date="2025-09" db="UniProtKB">
        <authorList>
            <consortium name="Ensembl"/>
        </authorList>
    </citation>
    <scope>IDENTIFICATION</scope>
</reference>
<dbReference type="PRINTS" id="PR00237">
    <property type="entry name" value="GPCRRHODOPSN"/>
</dbReference>
<evidence type="ECO:0000256" key="5">
    <source>
        <dbReference type="ARBA" id="ARBA00022725"/>
    </source>
</evidence>
<evidence type="ECO:0000256" key="1">
    <source>
        <dbReference type="ARBA" id="ARBA00004651"/>
    </source>
</evidence>
<keyword evidence="13" id="KW-1185">Reference proteome</keyword>
<keyword evidence="3 10" id="KW-0716">Sensory transduction</keyword>
<evidence type="ECO:0000256" key="7">
    <source>
        <dbReference type="ARBA" id="ARBA00023136"/>
    </source>
</evidence>
<dbReference type="OMA" id="CLEICFT"/>
<evidence type="ECO:0000256" key="2">
    <source>
        <dbReference type="ARBA" id="ARBA00022475"/>
    </source>
</evidence>
<evidence type="ECO:0000256" key="4">
    <source>
        <dbReference type="ARBA" id="ARBA00022692"/>
    </source>
</evidence>
<dbReference type="CDD" id="cd15225">
    <property type="entry name" value="7tmA_OR10A-like"/>
    <property type="match status" value="1"/>
</dbReference>
<dbReference type="PROSITE" id="PS00237">
    <property type="entry name" value="G_PROTEIN_RECEP_F1_1"/>
    <property type="match status" value="1"/>
</dbReference>
<dbReference type="GO" id="GO:0004930">
    <property type="term" value="F:G protein-coupled receptor activity"/>
    <property type="evidence" value="ECO:0007669"/>
    <property type="project" value="UniProtKB-KW"/>
</dbReference>
<feature type="domain" description="G-protein coupled receptors family 1 profile" evidence="11">
    <location>
        <begin position="39"/>
        <end position="288"/>
    </location>
</feature>
<keyword evidence="4 9" id="KW-0812">Transmembrane</keyword>
<dbReference type="Pfam" id="PF13853">
    <property type="entry name" value="7tm_4"/>
    <property type="match status" value="1"/>
</dbReference>
<dbReference type="InterPro" id="IPR000725">
    <property type="entry name" value="Olfact_rcpt"/>
</dbReference>
<evidence type="ECO:0000256" key="9">
    <source>
        <dbReference type="RuleBase" id="RU000688"/>
    </source>
</evidence>
<reference evidence="12" key="1">
    <citation type="submission" date="2025-08" db="UniProtKB">
        <authorList>
            <consortium name="Ensembl"/>
        </authorList>
    </citation>
    <scope>IDENTIFICATION</scope>
</reference>
<keyword evidence="9" id="KW-0675">Receptor</keyword>
<dbReference type="FunFam" id="1.20.1070.10:FF:000001">
    <property type="entry name" value="Olfactory receptor"/>
    <property type="match status" value="1"/>
</dbReference>
<evidence type="ECO:0000313" key="12">
    <source>
        <dbReference type="Ensembl" id="ENSVKKP00000002222.1"/>
    </source>
</evidence>
<evidence type="ECO:0000259" key="11">
    <source>
        <dbReference type="PROSITE" id="PS50262"/>
    </source>
</evidence>
<accession>A0A8D2ITM4</accession>
<keyword evidence="5 10" id="KW-0552">Olfaction</keyword>
<dbReference type="GO" id="GO:0004984">
    <property type="term" value="F:olfactory receptor activity"/>
    <property type="evidence" value="ECO:0007669"/>
    <property type="project" value="InterPro"/>
</dbReference>
<feature type="transmembrane region" description="Helical" evidence="10">
    <location>
        <begin position="96"/>
        <end position="118"/>
    </location>
</feature>
<protein>
    <recommendedName>
        <fullName evidence="10">Olfactory receptor</fullName>
    </recommendedName>
</protein>
<keyword evidence="8 9" id="KW-0807">Transducer</keyword>
<proteinExistence type="inferred from homology"/>
<keyword evidence="2 10" id="KW-1003">Cell membrane</keyword>
<comment type="subcellular location">
    <subcellularLocation>
        <location evidence="1 10">Cell membrane</location>
        <topology evidence="1 10">Multi-pass membrane protein</topology>
    </subcellularLocation>
</comment>